<dbReference type="KEGG" id="spar:SPRG_18043"/>
<name>A0A067BQ27_SAPPC</name>
<evidence type="ECO:0000313" key="2">
    <source>
        <dbReference type="Proteomes" id="UP000030745"/>
    </source>
</evidence>
<dbReference type="RefSeq" id="XP_012212861.1">
    <property type="nucleotide sequence ID" value="XM_012357471.1"/>
</dbReference>
<dbReference type="GeneID" id="24139570"/>
<proteinExistence type="predicted"/>
<accession>A0A067BQ27</accession>
<protein>
    <submittedName>
        <fullName evidence="1">Uncharacterized protein</fullName>
    </submittedName>
</protein>
<sequence>MGTYPEATSPRTPPGPCFKVENLQITARRLRATASYREERGLGRHDDGLLVVYVRANYAYSRHGVIPRRANPMGIGPAKYVSMIIPQPAR</sequence>
<dbReference type="EMBL" id="KK584126">
    <property type="protein sequence ID" value="KDO16431.1"/>
    <property type="molecule type" value="Genomic_DNA"/>
</dbReference>
<keyword evidence="2" id="KW-1185">Reference proteome</keyword>
<dbReference type="VEuPathDB" id="FungiDB:SPRG_18043"/>
<organism evidence="1 2">
    <name type="scientific">Saprolegnia parasitica (strain CBS 223.65)</name>
    <dbReference type="NCBI Taxonomy" id="695850"/>
    <lineage>
        <taxon>Eukaryota</taxon>
        <taxon>Sar</taxon>
        <taxon>Stramenopiles</taxon>
        <taxon>Oomycota</taxon>
        <taxon>Saprolegniomycetes</taxon>
        <taxon>Saprolegniales</taxon>
        <taxon>Saprolegniaceae</taxon>
        <taxon>Saprolegnia</taxon>
    </lineage>
</organism>
<dbReference type="Proteomes" id="UP000030745">
    <property type="component" value="Unassembled WGS sequence"/>
</dbReference>
<evidence type="ECO:0000313" key="1">
    <source>
        <dbReference type="EMBL" id="KDO16431.1"/>
    </source>
</evidence>
<dbReference type="AlphaFoldDB" id="A0A067BQ27"/>
<feature type="non-terminal residue" evidence="1">
    <location>
        <position position="90"/>
    </location>
</feature>
<gene>
    <name evidence="1" type="ORF">SPRG_18043</name>
</gene>
<reference evidence="1 2" key="1">
    <citation type="journal article" date="2013" name="PLoS Genet.">
        <title>Distinctive expansion of potential virulence genes in the genome of the oomycete fish pathogen Saprolegnia parasitica.</title>
        <authorList>
            <person name="Jiang R.H."/>
            <person name="de Bruijn I."/>
            <person name="Haas B.J."/>
            <person name="Belmonte R."/>
            <person name="Lobach L."/>
            <person name="Christie J."/>
            <person name="van den Ackerveken G."/>
            <person name="Bottin A."/>
            <person name="Bulone V."/>
            <person name="Diaz-Moreno S.M."/>
            <person name="Dumas B."/>
            <person name="Fan L."/>
            <person name="Gaulin E."/>
            <person name="Govers F."/>
            <person name="Grenville-Briggs L.J."/>
            <person name="Horner N.R."/>
            <person name="Levin J.Z."/>
            <person name="Mammella M."/>
            <person name="Meijer H.J."/>
            <person name="Morris P."/>
            <person name="Nusbaum C."/>
            <person name="Oome S."/>
            <person name="Phillips A.J."/>
            <person name="van Rooyen D."/>
            <person name="Rzeszutek E."/>
            <person name="Saraiva M."/>
            <person name="Secombes C.J."/>
            <person name="Seidl M.F."/>
            <person name="Snel B."/>
            <person name="Stassen J.H."/>
            <person name="Sykes S."/>
            <person name="Tripathy S."/>
            <person name="van den Berg H."/>
            <person name="Vega-Arreguin J.C."/>
            <person name="Wawra S."/>
            <person name="Young S.K."/>
            <person name="Zeng Q."/>
            <person name="Dieguez-Uribeondo J."/>
            <person name="Russ C."/>
            <person name="Tyler B.M."/>
            <person name="van West P."/>
        </authorList>
    </citation>
    <scope>NUCLEOTIDE SEQUENCE [LARGE SCALE GENOMIC DNA]</scope>
    <source>
        <strain evidence="1 2">CBS 223.65</strain>
    </source>
</reference>